<dbReference type="SUPFAM" id="SSF50939">
    <property type="entry name" value="Sialidases"/>
    <property type="match status" value="1"/>
</dbReference>
<name>A0AAW1RGA0_9CHLO</name>
<comment type="caution">
    <text evidence="4">The sequence shown here is derived from an EMBL/GenBank/DDBJ whole genome shotgun (WGS) entry which is preliminary data.</text>
</comment>
<reference evidence="4 5" key="1">
    <citation type="journal article" date="2024" name="Nat. Commun.">
        <title>Phylogenomics reveals the evolutionary origins of lichenization in chlorophyte algae.</title>
        <authorList>
            <person name="Puginier C."/>
            <person name="Libourel C."/>
            <person name="Otte J."/>
            <person name="Skaloud P."/>
            <person name="Haon M."/>
            <person name="Grisel S."/>
            <person name="Petersen M."/>
            <person name="Berrin J.G."/>
            <person name="Delaux P.M."/>
            <person name="Dal Grande F."/>
            <person name="Keller J."/>
        </authorList>
    </citation>
    <scope>NUCLEOTIDE SEQUENCE [LARGE SCALE GENOMIC DNA]</scope>
    <source>
        <strain evidence="4 5">SAG 245.80</strain>
    </source>
</reference>
<proteinExistence type="predicted"/>
<dbReference type="AlphaFoldDB" id="A0AAW1RGA0"/>
<evidence type="ECO:0000256" key="1">
    <source>
        <dbReference type="SAM" id="MobiDB-lite"/>
    </source>
</evidence>
<dbReference type="PANTHER" id="PTHR43752">
    <property type="entry name" value="BNR/ASP-BOX REPEAT FAMILY PROTEIN"/>
    <property type="match status" value="1"/>
</dbReference>
<protein>
    <recommendedName>
        <fullName evidence="3">Sialidase domain-containing protein</fullName>
    </recommendedName>
</protein>
<dbReference type="InterPro" id="IPR011040">
    <property type="entry name" value="Sialidase"/>
</dbReference>
<gene>
    <name evidence="4" type="ORF">WJX81_008285</name>
</gene>
<dbReference type="Proteomes" id="UP001445335">
    <property type="component" value="Unassembled WGS sequence"/>
</dbReference>
<dbReference type="Pfam" id="PF13088">
    <property type="entry name" value="BNR_2"/>
    <property type="match status" value="1"/>
</dbReference>
<feature type="compositionally biased region" description="Basic and acidic residues" evidence="1">
    <location>
        <begin position="506"/>
        <end position="522"/>
    </location>
</feature>
<keyword evidence="5" id="KW-1185">Reference proteome</keyword>
<evidence type="ECO:0000313" key="4">
    <source>
        <dbReference type="EMBL" id="KAK9832658.1"/>
    </source>
</evidence>
<feature type="domain" description="Sialidase" evidence="3">
    <location>
        <begin position="87"/>
        <end position="380"/>
    </location>
</feature>
<feature type="signal peptide" evidence="2">
    <location>
        <begin position="1"/>
        <end position="23"/>
    </location>
</feature>
<evidence type="ECO:0000259" key="3">
    <source>
        <dbReference type="Pfam" id="PF13088"/>
    </source>
</evidence>
<dbReference type="PANTHER" id="PTHR43752:SF2">
    <property type="entry name" value="BNR_ASP-BOX REPEAT FAMILY PROTEIN"/>
    <property type="match status" value="1"/>
</dbReference>
<dbReference type="Gene3D" id="2.120.10.10">
    <property type="match status" value="1"/>
</dbReference>
<feature type="chain" id="PRO_5043721620" description="Sialidase domain-containing protein" evidence="2">
    <location>
        <begin position="24"/>
        <end position="587"/>
    </location>
</feature>
<dbReference type="InterPro" id="IPR036278">
    <property type="entry name" value="Sialidase_sf"/>
</dbReference>
<keyword evidence="2" id="KW-0732">Signal</keyword>
<organism evidence="4 5">
    <name type="scientific">Elliptochloris bilobata</name>
    <dbReference type="NCBI Taxonomy" id="381761"/>
    <lineage>
        <taxon>Eukaryota</taxon>
        <taxon>Viridiplantae</taxon>
        <taxon>Chlorophyta</taxon>
        <taxon>core chlorophytes</taxon>
        <taxon>Trebouxiophyceae</taxon>
        <taxon>Trebouxiophyceae incertae sedis</taxon>
        <taxon>Elliptochloris clade</taxon>
        <taxon>Elliptochloris</taxon>
    </lineage>
</organism>
<evidence type="ECO:0000313" key="5">
    <source>
        <dbReference type="Proteomes" id="UP001445335"/>
    </source>
</evidence>
<dbReference type="EMBL" id="JALJOU010000040">
    <property type="protein sequence ID" value="KAK9832658.1"/>
    <property type="molecule type" value="Genomic_DNA"/>
</dbReference>
<dbReference type="CDD" id="cd15482">
    <property type="entry name" value="Sialidase_non-viral"/>
    <property type="match status" value="1"/>
</dbReference>
<accession>A0AAW1RGA0</accession>
<feature type="region of interest" description="Disordered" evidence="1">
    <location>
        <begin position="497"/>
        <end position="526"/>
    </location>
</feature>
<evidence type="ECO:0000256" key="2">
    <source>
        <dbReference type="SAM" id="SignalP"/>
    </source>
</evidence>
<sequence length="587" mass="61631">MRKGHWSIVALWAALLAARTTAAAPAGIEYRWVYRTPGSILDSNAGDTGKGSTNGTVGSLFGQLAANYTPQLRYAHGSTLAMLPNGSLAAAFQATPAPKYWEGADTMGLYWALSNNSGLTWGPTQQLQPPIDNLPLWGPMLFAQNGTTFLVFSGPTPNQCRYKTEVGTLWAPGGDFTIMDSPDSGATWSKPRVLLPWTAEGGVAKLDSNKPAITANGDWLIAFWREQGGSAACERNPEMHGVPGVLLSSDQGKTWKVVDVPARSDTWLIEPAIATYERDDGEQGVLTLFRSRIGVTLQAYSSDGGHTWGPADFAALPNPNSRVDMTNLPNNTLLSAYNDSPTRRTPLALATSQNGGKTWTRVAVVEDATNGSFHYPNVFYLPQSDKVVVIYSVGYPPRLIPAANALGTPMRIAEAASAARRRSGYGLVGALSASPNPGPGLVPAPASAASLQAGAPASGAPLPAPTAHGSPFAVPSRAPLANPYSALIGALMPKSAVTGGSVSGRRLLEGTRADPSVRERSKGRGLGEVARRELAAALVREASQYGRVSYGMRVAVMDRQELVSGALLPGASITPAAAPQTSFTVEG</sequence>